<accession>A0A366HA79</accession>
<dbReference type="OrthoDB" id="9798107at2"/>
<keyword evidence="2" id="KW-0812">Transmembrane</keyword>
<dbReference type="PANTHER" id="PTHR16222">
    <property type="entry name" value="ADP-RIBOSYLGLYCOHYDROLASE"/>
    <property type="match status" value="1"/>
</dbReference>
<keyword evidence="2" id="KW-0472">Membrane</keyword>
<dbReference type="InterPro" id="IPR050792">
    <property type="entry name" value="ADP-ribosylglycohydrolase"/>
</dbReference>
<dbReference type="EMBL" id="QNRR01000010">
    <property type="protein sequence ID" value="RBP39076.1"/>
    <property type="molecule type" value="Genomic_DNA"/>
</dbReference>
<dbReference type="GO" id="GO:0016787">
    <property type="term" value="F:hydrolase activity"/>
    <property type="evidence" value="ECO:0007669"/>
    <property type="project" value="UniProtKB-KW"/>
</dbReference>
<keyword evidence="3" id="KW-0378">Hydrolase</keyword>
<dbReference type="RefSeq" id="WP_113960841.1">
    <property type="nucleotide sequence ID" value="NZ_QNRR01000010.1"/>
</dbReference>
<dbReference type="PANTHER" id="PTHR16222:SF12">
    <property type="entry name" value="ADP-RIBOSYLGLYCOHYDROLASE-RELATED"/>
    <property type="match status" value="1"/>
</dbReference>
<sequence>MVVRDDKTRDRITGLMLGAAVGDALGLPAEGMSAKRIARRWPGPLKHRFFFGRGMMSDDTEHLFFTAQSLIEAGNDVATFRRALARRLRWWLVALPAGVGLATARSIIKLWLGWNPAKSGVWSAGNGPAMRSALLGARFANDEANLRAYVEASTIMTHRDPKALAGALAVAFGAAALVRGEANDDTLLHSWQTLSPDDEWQRAMMLMRSELARASPVASFSESLGGKREVSGYIYRTVPVALYAWLRHRGDFRMTLQEVIGCGGDTDTVAAIAGALAGMECGEQGIPEEWLSGICEWPRSIRVLGEVASRVADQDSQSSVGYAVWGVIPRNLLFLSVVLLHGFRRLMPG</sequence>
<keyword evidence="4" id="KW-1185">Reference proteome</keyword>
<keyword evidence="2" id="KW-1133">Transmembrane helix</keyword>
<dbReference type="Gene3D" id="1.10.4080.10">
    <property type="entry name" value="ADP-ribosylation/Crystallin J1"/>
    <property type="match status" value="1"/>
</dbReference>
<organism evidence="3 4">
    <name type="scientific">Roseimicrobium gellanilyticum</name>
    <dbReference type="NCBI Taxonomy" id="748857"/>
    <lineage>
        <taxon>Bacteria</taxon>
        <taxon>Pseudomonadati</taxon>
        <taxon>Verrucomicrobiota</taxon>
        <taxon>Verrucomicrobiia</taxon>
        <taxon>Verrucomicrobiales</taxon>
        <taxon>Verrucomicrobiaceae</taxon>
        <taxon>Roseimicrobium</taxon>
    </lineage>
</organism>
<reference evidence="3 4" key="1">
    <citation type="submission" date="2018-06" db="EMBL/GenBank/DDBJ databases">
        <title>Genomic Encyclopedia of Type Strains, Phase IV (KMG-IV): sequencing the most valuable type-strain genomes for metagenomic binning, comparative biology and taxonomic classification.</title>
        <authorList>
            <person name="Goeker M."/>
        </authorList>
    </citation>
    <scope>NUCLEOTIDE SEQUENCE [LARGE SCALE GENOMIC DNA]</scope>
    <source>
        <strain evidence="3 4">DSM 25532</strain>
    </source>
</reference>
<feature type="transmembrane region" description="Helical" evidence="2">
    <location>
        <begin position="90"/>
        <end position="114"/>
    </location>
</feature>
<dbReference type="InterPro" id="IPR036705">
    <property type="entry name" value="Ribosyl_crysJ1_sf"/>
</dbReference>
<evidence type="ECO:0000313" key="3">
    <source>
        <dbReference type="EMBL" id="RBP39076.1"/>
    </source>
</evidence>
<dbReference type="GO" id="GO:0046872">
    <property type="term" value="F:metal ion binding"/>
    <property type="evidence" value="ECO:0007669"/>
    <property type="project" value="UniProtKB-KW"/>
</dbReference>
<feature type="binding site" evidence="1">
    <location>
        <position position="58"/>
    </location>
    <ligand>
        <name>Mg(2+)</name>
        <dbReference type="ChEBI" id="CHEBI:18420"/>
        <label>1</label>
    </ligand>
</feature>
<dbReference type="InterPro" id="IPR005502">
    <property type="entry name" value="Ribosyl_crysJ1"/>
</dbReference>
<evidence type="ECO:0000313" key="4">
    <source>
        <dbReference type="Proteomes" id="UP000253426"/>
    </source>
</evidence>
<keyword evidence="1" id="KW-0460">Magnesium</keyword>
<dbReference type="SUPFAM" id="SSF101478">
    <property type="entry name" value="ADP-ribosylglycohydrolase"/>
    <property type="match status" value="1"/>
</dbReference>
<feature type="binding site" evidence="1">
    <location>
        <position position="59"/>
    </location>
    <ligand>
        <name>Mg(2+)</name>
        <dbReference type="ChEBI" id="CHEBI:18420"/>
        <label>1</label>
    </ligand>
</feature>
<comment type="cofactor">
    <cofactor evidence="1">
        <name>Mg(2+)</name>
        <dbReference type="ChEBI" id="CHEBI:18420"/>
    </cofactor>
    <text evidence="1">Binds 2 magnesium ions per subunit.</text>
</comment>
<comment type="caution">
    <text evidence="3">The sequence shown here is derived from an EMBL/GenBank/DDBJ whole genome shotgun (WGS) entry which is preliminary data.</text>
</comment>
<keyword evidence="1" id="KW-0479">Metal-binding</keyword>
<dbReference type="Proteomes" id="UP000253426">
    <property type="component" value="Unassembled WGS sequence"/>
</dbReference>
<proteinExistence type="predicted"/>
<feature type="binding site" evidence="1">
    <location>
        <position position="265"/>
    </location>
    <ligand>
        <name>Mg(2+)</name>
        <dbReference type="ChEBI" id="CHEBI:18420"/>
        <label>1</label>
    </ligand>
</feature>
<evidence type="ECO:0000256" key="2">
    <source>
        <dbReference type="SAM" id="Phobius"/>
    </source>
</evidence>
<dbReference type="Pfam" id="PF03747">
    <property type="entry name" value="ADP_ribosyl_GH"/>
    <property type="match status" value="1"/>
</dbReference>
<feature type="binding site" evidence="1">
    <location>
        <position position="267"/>
    </location>
    <ligand>
        <name>Mg(2+)</name>
        <dbReference type="ChEBI" id="CHEBI:18420"/>
        <label>1</label>
    </ligand>
</feature>
<gene>
    <name evidence="3" type="ORF">DES53_110100</name>
</gene>
<protein>
    <submittedName>
        <fullName evidence="3">ADP-ribosylglycohydrolase</fullName>
    </submittedName>
</protein>
<name>A0A366HA79_9BACT</name>
<feature type="binding site" evidence="1">
    <location>
        <position position="57"/>
    </location>
    <ligand>
        <name>Mg(2+)</name>
        <dbReference type="ChEBI" id="CHEBI:18420"/>
        <label>1</label>
    </ligand>
</feature>
<dbReference type="AlphaFoldDB" id="A0A366HA79"/>
<feature type="binding site" evidence="1">
    <location>
        <position position="268"/>
    </location>
    <ligand>
        <name>Mg(2+)</name>
        <dbReference type="ChEBI" id="CHEBI:18420"/>
        <label>1</label>
    </ligand>
</feature>
<evidence type="ECO:0000256" key="1">
    <source>
        <dbReference type="PIRSR" id="PIRSR605502-1"/>
    </source>
</evidence>